<evidence type="ECO:0000256" key="1">
    <source>
        <dbReference type="SAM" id="MobiDB-lite"/>
    </source>
</evidence>
<dbReference type="OrthoDB" id="9772976at2"/>
<feature type="region of interest" description="Disordered" evidence="1">
    <location>
        <begin position="417"/>
        <end position="442"/>
    </location>
</feature>
<gene>
    <name evidence="2" type="ORF">SAMN04489717_2176</name>
</gene>
<dbReference type="Proteomes" id="UP000198983">
    <property type="component" value="Chromosome I"/>
</dbReference>
<dbReference type="AlphaFoldDB" id="A0A1H1QWP7"/>
<organism evidence="2 3">
    <name type="scientific">Actinopolymorpha singaporensis</name>
    <dbReference type="NCBI Taxonomy" id="117157"/>
    <lineage>
        <taxon>Bacteria</taxon>
        <taxon>Bacillati</taxon>
        <taxon>Actinomycetota</taxon>
        <taxon>Actinomycetes</taxon>
        <taxon>Propionibacteriales</taxon>
        <taxon>Actinopolymorphaceae</taxon>
        <taxon>Actinopolymorpha</taxon>
    </lineage>
</organism>
<evidence type="ECO:0000313" key="2">
    <source>
        <dbReference type="EMBL" id="SDS27786.1"/>
    </source>
</evidence>
<sequence length="442" mass="48292">MSISEQRRREVVDALRRGTVPQQGLDVLAVGLGRFESAVGEELGRIAAGQAVFKAVRGEYGAGKTFFSRWLAERAKRAGLATTEVQISENETPLHRLETVYRRLTEHLATAEFTPSALRPIVDSWFFALEEDVLAEGQVDEDELERRVGGLLEQRLAAVSRVAPSFAAALRAYRRASVAGDVAVAEGLMAWLGGQPHVGASVKRVAGIRGDLDHDGALGFLQGLLAVLRDSGHAGLLVVLDEVETLQRVRSDVRDKALNALRQLVDDVDSGRFPGLMLVITGTPAFFDGPQGMQRLAPLAQRLHVDFSSEPTFDNPRAVQIRLPGFDKDSLLELGSRVRDLYVQGSSHRDRLTDLVDDAYVADLARAVAGHFGDKVGVAPRIFVKKLVDVLDRVDQHASFDPRRDYSVRVSGRELTDAERATMPAPPPLASAESVDEIDLRL</sequence>
<dbReference type="RefSeq" id="WP_092652887.1">
    <property type="nucleotide sequence ID" value="NZ_LT629732.1"/>
</dbReference>
<dbReference type="EMBL" id="LT629732">
    <property type="protein sequence ID" value="SDS27786.1"/>
    <property type="molecule type" value="Genomic_DNA"/>
</dbReference>
<protein>
    <recommendedName>
        <fullName evidence="4">BREX system ATP-binding protein BrxD</fullName>
    </recommendedName>
</protein>
<name>A0A1H1QWP7_9ACTN</name>
<dbReference type="SUPFAM" id="SSF52540">
    <property type="entry name" value="P-loop containing nucleoside triphosphate hydrolases"/>
    <property type="match status" value="1"/>
</dbReference>
<dbReference type="InterPro" id="IPR027417">
    <property type="entry name" value="P-loop_NTPase"/>
</dbReference>
<dbReference type="Pfam" id="PF10923">
    <property type="entry name" value="BrxC_BrxD"/>
    <property type="match status" value="1"/>
</dbReference>
<dbReference type="InterPro" id="IPR021228">
    <property type="entry name" value="BrxD"/>
</dbReference>
<accession>A0A1H1QWP7</accession>
<reference evidence="2 3" key="1">
    <citation type="submission" date="2016-10" db="EMBL/GenBank/DDBJ databases">
        <authorList>
            <person name="de Groot N.N."/>
        </authorList>
    </citation>
    <scope>NUCLEOTIDE SEQUENCE [LARGE SCALE GENOMIC DNA]</scope>
    <source>
        <strain evidence="2 3">DSM 22024</strain>
    </source>
</reference>
<keyword evidence="3" id="KW-1185">Reference proteome</keyword>
<dbReference type="STRING" id="117157.SAMN04489717_2176"/>
<evidence type="ECO:0008006" key="4">
    <source>
        <dbReference type="Google" id="ProtNLM"/>
    </source>
</evidence>
<dbReference type="NCBIfam" id="NF033438">
    <property type="entry name" value="BREX_BrxD"/>
    <property type="match status" value="1"/>
</dbReference>
<evidence type="ECO:0000313" key="3">
    <source>
        <dbReference type="Proteomes" id="UP000198983"/>
    </source>
</evidence>
<proteinExistence type="predicted"/>